<evidence type="ECO:0000256" key="1">
    <source>
        <dbReference type="SAM" id="MobiDB-lite"/>
    </source>
</evidence>
<evidence type="ECO:0000313" key="3">
    <source>
        <dbReference type="Proteomes" id="UP000887574"/>
    </source>
</evidence>
<dbReference type="AlphaFoldDB" id="A0A915DWZ7"/>
<sequence length="163" mass="18164">MYVRKQNVTLNVLLFLIYVAQWKSIKAYTLRNTPIEPGDNGSKAEKGSTARNGDVLARKAPSTTTKDFHVTQVDEKKGDDDDDLFIEVDGSARKSTKENSDSMDLVFVDKDSLHFTPNTPQPNDTLLGLNDDQLLKTASTSSNSEDDQLLTMRVDDHNKEDGK</sequence>
<accession>A0A915DWZ7</accession>
<dbReference type="Proteomes" id="UP000887574">
    <property type="component" value="Unplaced"/>
</dbReference>
<feature type="chain" id="PRO_5036723404" evidence="2">
    <location>
        <begin position="28"/>
        <end position="163"/>
    </location>
</feature>
<name>A0A915DWZ7_9BILA</name>
<dbReference type="WBParaSite" id="jg24073">
    <property type="protein sequence ID" value="jg24073"/>
    <property type="gene ID" value="jg24073"/>
</dbReference>
<keyword evidence="3" id="KW-1185">Reference proteome</keyword>
<keyword evidence="2" id="KW-0732">Signal</keyword>
<proteinExistence type="predicted"/>
<feature type="region of interest" description="Disordered" evidence="1">
    <location>
        <begin position="137"/>
        <end position="163"/>
    </location>
</feature>
<evidence type="ECO:0000313" key="4">
    <source>
        <dbReference type="WBParaSite" id="jg24073"/>
    </source>
</evidence>
<reference evidence="4" key="1">
    <citation type="submission" date="2022-11" db="UniProtKB">
        <authorList>
            <consortium name="WormBaseParasite"/>
        </authorList>
    </citation>
    <scope>IDENTIFICATION</scope>
</reference>
<protein>
    <submittedName>
        <fullName evidence="4">Uncharacterized protein</fullName>
    </submittedName>
</protein>
<evidence type="ECO:0000256" key="2">
    <source>
        <dbReference type="SAM" id="SignalP"/>
    </source>
</evidence>
<organism evidence="3 4">
    <name type="scientific">Ditylenchus dipsaci</name>
    <dbReference type="NCBI Taxonomy" id="166011"/>
    <lineage>
        <taxon>Eukaryota</taxon>
        <taxon>Metazoa</taxon>
        <taxon>Ecdysozoa</taxon>
        <taxon>Nematoda</taxon>
        <taxon>Chromadorea</taxon>
        <taxon>Rhabditida</taxon>
        <taxon>Tylenchina</taxon>
        <taxon>Tylenchomorpha</taxon>
        <taxon>Sphaerularioidea</taxon>
        <taxon>Anguinidae</taxon>
        <taxon>Anguininae</taxon>
        <taxon>Ditylenchus</taxon>
    </lineage>
</organism>
<feature type="compositionally biased region" description="Basic and acidic residues" evidence="1">
    <location>
        <begin position="66"/>
        <end position="79"/>
    </location>
</feature>
<feature type="region of interest" description="Disordered" evidence="1">
    <location>
        <begin position="32"/>
        <end position="84"/>
    </location>
</feature>
<feature type="compositionally biased region" description="Basic and acidic residues" evidence="1">
    <location>
        <begin position="153"/>
        <end position="163"/>
    </location>
</feature>
<feature type="signal peptide" evidence="2">
    <location>
        <begin position="1"/>
        <end position="27"/>
    </location>
</feature>